<dbReference type="InParanoid" id="A0A0D0AP26"/>
<sequence length="58" mass="6651">MGWRRYEMLVNRAGSSDCFEPKFLARTLNRVSFPNVFSRDGAQESTGQRNKVQRVAEG</sequence>
<gene>
    <name evidence="2" type="ORF">CY34DRAFT_807903</name>
</gene>
<proteinExistence type="predicted"/>
<organism evidence="2 3">
    <name type="scientific">Suillus luteus UH-Slu-Lm8-n1</name>
    <dbReference type="NCBI Taxonomy" id="930992"/>
    <lineage>
        <taxon>Eukaryota</taxon>
        <taxon>Fungi</taxon>
        <taxon>Dikarya</taxon>
        <taxon>Basidiomycota</taxon>
        <taxon>Agaricomycotina</taxon>
        <taxon>Agaricomycetes</taxon>
        <taxon>Agaricomycetidae</taxon>
        <taxon>Boletales</taxon>
        <taxon>Suillineae</taxon>
        <taxon>Suillaceae</taxon>
        <taxon>Suillus</taxon>
    </lineage>
</organism>
<reference evidence="2 3" key="1">
    <citation type="submission" date="2014-04" db="EMBL/GenBank/DDBJ databases">
        <authorList>
            <consortium name="DOE Joint Genome Institute"/>
            <person name="Kuo A."/>
            <person name="Ruytinx J."/>
            <person name="Rineau F."/>
            <person name="Colpaert J."/>
            <person name="Kohler A."/>
            <person name="Nagy L.G."/>
            <person name="Floudas D."/>
            <person name="Copeland A."/>
            <person name="Barry K.W."/>
            <person name="Cichocki N."/>
            <person name="Veneault-Fourrey C."/>
            <person name="LaButti K."/>
            <person name="Lindquist E.A."/>
            <person name="Lipzen A."/>
            <person name="Lundell T."/>
            <person name="Morin E."/>
            <person name="Murat C."/>
            <person name="Sun H."/>
            <person name="Tunlid A."/>
            <person name="Henrissat B."/>
            <person name="Grigoriev I.V."/>
            <person name="Hibbett D.S."/>
            <person name="Martin F."/>
            <person name="Nordberg H.P."/>
            <person name="Cantor M.N."/>
            <person name="Hua S.X."/>
        </authorList>
    </citation>
    <scope>NUCLEOTIDE SEQUENCE [LARGE SCALE GENOMIC DNA]</scope>
    <source>
        <strain evidence="2 3">UH-Slu-Lm8-n1</strain>
    </source>
</reference>
<dbReference type="EMBL" id="KN835329">
    <property type="protein sequence ID" value="KIK39779.1"/>
    <property type="molecule type" value="Genomic_DNA"/>
</dbReference>
<evidence type="ECO:0000313" key="2">
    <source>
        <dbReference type="EMBL" id="KIK39779.1"/>
    </source>
</evidence>
<dbReference type="AlphaFoldDB" id="A0A0D0AP26"/>
<feature type="region of interest" description="Disordered" evidence="1">
    <location>
        <begin position="39"/>
        <end position="58"/>
    </location>
</feature>
<dbReference type="Proteomes" id="UP000054485">
    <property type="component" value="Unassembled WGS sequence"/>
</dbReference>
<evidence type="ECO:0000313" key="3">
    <source>
        <dbReference type="Proteomes" id="UP000054485"/>
    </source>
</evidence>
<dbReference type="HOGENOM" id="CLU_2980639_0_0_1"/>
<keyword evidence="3" id="KW-1185">Reference proteome</keyword>
<evidence type="ECO:0000256" key="1">
    <source>
        <dbReference type="SAM" id="MobiDB-lite"/>
    </source>
</evidence>
<name>A0A0D0AP26_9AGAM</name>
<protein>
    <submittedName>
        <fullName evidence="2">Unplaced genomic scaffold CY34scaffold_198, whole genome shotgun sequence</fullName>
    </submittedName>
</protein>
<accession>A0A0D0AP26</accession>
<reference evidence="3" key="2">
    <citation type="submission" date="2015-01" db="EMBL/GenBank/DDBJ databases">
        <title>Evolutionary Origins and Diversification of the Mycorrhizal Mutualists.</title>
        <authorList>
            <consortium name="DOE Joint Genome Institute"/>
            <consortium name="Mycorrhizal Genomics Consortium"/>
            <person name="Kohler A."/>
            <person name="Kuo A."/>
            <person name="Nagy L.G."/>
            <person name="Floudas D."/>
            <person name="Copeland A."/>
            <person name="Barry K.W."/>
            <person name="Cichocki N."/>
            <person name="Veneault-Fourrey C."/>
            <person name="LaButti K."/>
            <person name="Lindquist E.A."/>
            <person name="Lipzen A."/>
            <person name="Lundell T."/>
            <person name="Morin E."/>
            <person name="Murat C."/>
            <person name="Riley R."/>
            <person name="Ohm R."/>
            <person name="Sun H."/>
            <person name="Tunlid A."/>
            <person name="Henrissat B."/>
            <person name="Grigoriev I.V."/>
            <person name="Hibbett D.S."/>
            <person name="Martin F."/>
        </authorList>
    </citation>
    <scope>NUCLEOTIDE SEQUENCE [LARGE SCALE GENOMIC DNA]</scope>
    <source>
        <strain evidence="3">UH-Slu-Lm8-n1</strain>
    </source>
</reference>